<evidence type="ECO:0000313" key="2">
    <source>
        <dbReference type="EMBL" id="CAG9321364.1"/>
    </source>
</evidence>
<organism evidence="2 3">
    <name type="scientific">Blepharisma stoltei</name>
    <dbReference type="NCBI Taxonomy" id="1481888"/>
    <lineage>
        <taxon>Eukaryota</taxon>
        <taxon>Sar</taxon>
        <taxon>Alveolata</taxon>
        <taxon>Ciliophora</taxon>
        <taxon>Postciliodesmatophora</taxon>
        <taxon>Heterotrichea</taxon>
        <taxon>Heterotrichida</taxon>
        <taxon>Blepharismidae</taxon>
        <taxon>Blepharisma</taxon>
    </lineage>
</organism>
<reference evidence="2" key="1">
    <citation type="submission" date="2021-09" db="EMBL/GenBank/DDBJ databases">
        <authorList>
            <consortium name="AG Swart"/>
            <person name="Singh M."/>
            <person name="Singh A."/>
            <person name="Seah K."/>
            <person name="Emmerich C."/>
        </authorList>
    </citation>
    <scope>NUCLEOTIDE SEQUENCE</scope>
    <source>
        <strain evidence="2">ATCC30299</strain>
    </source>
</reference>
<comment type="caution">
    <text evidence="2">The sequence shown here is derived from an EMBL/GenBank/DDBJ whole genome shotgun (WGS) entry which is preliminary data.</text>
</comment>
<dbReference type="Proteomes" id="UP001162131">
    <property type="component" value="Unassembled WGS sequence"/>
</dbReference>
<dbReference type="AlphaFoldDB" id="A0AAU9J6E5"/>
<proteinExistence type="predicted"/>
<evidence type="ECO:0000256" key="1">
    <source>
        <dbReference type="SAM" id="MobiDB-lite"/>
    </source>
</evidence>
<dbReference type="EMBL" id="CAJZBQ010000028">
    <property type="protein sequence ID" value="CAG9321364.1"/>
    <property type="molecule type" value="Genomic_DNA"/>
</dbReference>
<gene>
    <name evidence="2" type="ORF">BSTOLATCC_MIC28647</name>
</gene>
<protein>
    <submittedName>
        <fullName evidence="2">Uncharacterized protein</fullName>
    </submittedName>
</protein>
<evidence type="ECO:0000313" key="3">
    <source>
        <dbReference type="Proteomes" id="UP001162131"/>
    </source>
</evidence>
<keyword evidence="3" id="KW-1185">Reference proteome</keyword>
<sequence>MSAGFREYHNIKPRTRAEREGMRDREAIERMRLKERSGGFHHYEEYPGISKPAASSSLYLPESERFDTDFAAEDKRRREMEYQSRQQNLNQRREQVINREVGRWETMENEDKKYQDMLNQKQSKWQAGQKNNLSAAYNPITLEYDSTEQGSRLKQQDDQIRYRAGMRMFNLDSKMNSEFNVVTGEPRRPPNLPPRPF</sequence>
<name>A0AAU9J6E5_9CILI</name>
<feature type="region of interest" description="Disordered" evidence="1">
    <location>
        <begin position="1"/>
        <end position="25"/>
    </location>
</feature>
<accession>A0AAU9J6E5</accession>